<evidence type="ECO:0000256" key="6">
    <source>
        <dbReference type="ARBA" id="ARBA00022960"/>
    </source>
</evidence>
<name>K2JLR5_9GAMM</name>
<dbReference type="EMBL" id="AMRI01000017">
    <property type="protein sequence ID" value="EKE71474.1"/>
    <property type="molecule type" value="Genomic_DNA"/>
</dbReference>
<feature type="transmembrane region" description="Helical" evidence="15">
    <location>
        <begin position="6"/>
        <end position="25"/>
    </location>
</feature>
<dbReference type="PANTHER" id="PTHR39579:SF1">
    <property type="entry name" value="INNER MEMBRANE PROTEIN YHCB"/>
    <property type="match status" value="1"/>
</dbReference>
<proteinExistence type="inferred from homology"/>
<evidence type="ECO:0000256" key="1">
    <source>
        <dbReference type="ARBA" id="ARBA00004377"/>
    </source>
</evidence>
<evidence type="ECO:0000256" key="14">
    <source>
        <dbReference type="SAM" id="MobiDB-lite"/>
    </source>
</evidence>
<evidence type="ECO:0000256" key="3">
    <source>
        <dbReference type="ARBA" id="ARBA00022519"/>
    </source>
</evidence>
<dbReference type="eggNOG" id="COG3105">
    <property type="taxonomic scope" value="Bacteria"/>
</dbReference>
<keyword evidence="3" id="KW-0997">Cell inner membrane</keyword>
<dbReference type="RefSeq" id="WP_008485252.1">
    <property type="nucleotide sequence ID" value="NZ_AMRI01000017.1"/>
</dbReference>
<dbReference type="STRING" id="745411.B3C1_12599"/>
<comment type="subcellular location">
    <subcellularLocation>
        <location evidence="1">Cell inner membrane</location>
        <topology evidence="1">Single-pass membrane protein</topology>
    </subcellularLocation>
</comment>
<dbReference type="Proteomes" id="UP000006755">
    <property type="component" value="Unassembled WGS sequence"/>
</dbReference>
<accession>K2JLR5</accession>
<protein>
    <recommendedName>
        <fullName evidence="11">Z-ring associated protein G</fullName>
    </recommendedName>
    <alternativeName>
        <fullName evidence="12">Cell division protein ZapG</fullName>
    </alternativeName>
</protein>
<evidence type="ECO:0000256" key="5">
    <source>
        <dbReference type="ARBA" id="ARBA00022692"/>
    </source>
</evidence>
<dbReference type="OrthoDB" id="7068618at2"/>
<dbReference type="GO" id="GO:0051301">
    <property type="term" value="P:cell division"/>
    <property type="evidence" value="ECO:0007669"/>
    <property type="project" value="UniProtKB-KW"/>
</dbReference>
<comment type="caution">
    <text evidence="16">The sequence shown here is derived from an EMBL/GenBank/DDBJ whole genome shotgun (WGS) entry which is preliminary data.</text>
</comment>
<keyword evidence="8 15" id="KW-0472">Membrane</keyword>
<keyword evidence="2" id="KW-1003">Cell membrane</keyword>
<evidence type="ECO:0000256" key="15">
    <source>
        <dbReference type="SAM" id="Phobius"/>
    </source>
</evidence>
<evidence type="ECO:0000256" key="12">
    <source>
        <dbReference type="ARBA" id="ARBA00035727"/>
    </source>
</evidence>
<dbReference type="GO" id="GO:0008360">
    <property type="term" value="P:regulation of cell shape"/>
    <property type="evidence" value="ECO:0007669"/>
    <property type="project" value="UniProtKB-KW"/>
</dbReference>
<dbReference type="GO" id="GO:0005886">
    <property type="term" value="C:plasma membrane"/>
    <property type="evidence" value="ECO:0007669"/>
    <property type="project" value="UniProtKB-SubCell"/>
</dbReference>
<evidence type="ECO:0000256" key="8">
    <source>
        <dbReference type="ARBA" id="ARBA00023136"/>
    </source>
</evidence>
<keyword evidence="4" id="KW-0132">Cell division</keyword>
<evidence type="ECO:0000256" key="2">
    <source>
        <dbReference type="ARBA" id="ARBA00022475"/>
    </source>
</evidence>
<evidence type="ECO:0000256" key="7">
    <source>
        <dbReference type="ARBA" id="ARBA00022989"/>
    </source>
</evidence>
<keyword evidence="13" id="KW-0175">Coiled coil</keyword>
<reference evidence="16 17" key="1">
    <citation type="journal article" date="2012" name="J. Bacteriol.">
        <title>Genome Sequence of Gallaecimonas xiamenensis Type Strain 3-C-1.</title>
        <authorList>
            <person name="Lai Q."/>
            <person name="Wang L."/>
            <person name="Wang W."/>
            <person name="Shao Z."/>
        </authorList>
    </citation>
    <scope>NUCLEOTIDE SEQUENCE [LARGE SCALE GENOMIC DNA]</scope>
    <source>
        <strain evidence="16 17">3-C-1</strain>
    </source>
</reference>
<keyword evidence="17" id="KW-1185">Reference proteome</keyword>
<evidence type="ECO:0000313" key="16">
    <source>
        <dbReference type="EMBL" id="EKE71474.1"/>
    </source>
</evidence>
<sequence>MSIINYAICFVVGIVVGLVIGRLRGTTPLGEDKLRQELEQTQLDLEQYKEDVKDHFEESAEMMKQLAKDYDRLARHVSEGAGTLLSLDADVLSLRYTEEPEPEQQLDLLTEPPRDYSHERHGLIKK</sequence>
<feature type="coiled-coil region" evidence="13">
    <location>
        <begin position="31"/>
        <end position="65"/>
    </location>
</feature>
<dbReference type="InterPro" id="IPR009386">
    <property type="entry name" value="ZapG-like"/>
</dbReference>
<evidence type="ECO:0000256" key="4">
    <source>
        <dbReference type="ARBA" id="ARBA00022618"/>
    </source>
</evidence>
<dbReference type="AlphaFoldDB" id="K2JLR5"/>
<feature type="compositionally biased region" description="Basic and acidic residues" evidence="14">
    <location>
        <begin position="112"/>
        <end position="126"/>
    </location>
</feature>
<evidence type="ECO:0000313" key="17">
    <source>
        <dbReference type="Proteomes" id="UP000006755"/>
    </source>
</evidence>
<evidence type="ECO:0000256" key="11">
    <source>
        <dbReference type="ARBA" id="ARBA00035703"/>
    </source>
</evidence>
<evidence type="ECO:0000256" key="10">
    <source>
        <dbReference type="ARBA" id="ARBA00035657"/>
    </source>
</evidence>
<keyword evidence="6" id="KW-0133">Cell shape</keyword>
<evidence type="ECO:0000256" key="9">
    <source>
        <dbReference type="ARBA" id="ARBA00023306"/>
    </source>
</evidence>
<evidence type="ECO:0000256" key="13">
    <source>
        <dbReference type="SAM" id="Coils"/>
    </source>
</evidence>
<organism evidence="16 17">
    <name type="scientific">Gallaecimonas xiamenensis 3-C-1</name>
    <dbReference type="NCBI Taxonomy" id="745411"/>
    <lineage>
        <taxon>Bacteria</taxon>
        <taxon>Pseudomonadati</taxon>
        <taxon>Pseudomonadota</taxon>
        <taxon>Gammaproteobacteria</taxon>
        <taxon>Enterobacterales</taxon>
        <taxon>Gallaecimonadaceae</taxon>
        <taxon>Gallaecimonas</taxon>
    </lineage>
</organism>
<keyword evidence="7 15" id="KW-1133">Transmembrane helix</keyword>
<comment type="similarity">
    <text evidence="10">Belongs to the ZapG family.</text>
</comment>
<gene>
    <name evidence="16" type="ORF">B3C1_12599</name>
</gene>
<feature type="region of interest" description="Disordered" evidence="14">
    <location>
        <begin position="99"/>
        <end position="126"/>
    </location>
</feature>
<dbReference type="Pfam" id="PF06295">
    <property type="entry name" value="ZapG-like"/>
    <property type="match status" value="1"/>
</dbReference>
<keyword evidence="9" id="KW-0131">Cell cycle</keyword>
<dbReference type="PANTHER" id="PTHR39579">
    <property type="entry name" value="INNER MEMBRANE PROTEIN YHCB"/>
    <property type="match status" value="1"/>
</dbReference>
<keyword evidence="5 15" id="KW-0812">Transmembrane</keyword>